<evidence type="ECO:0000313" key="2">
    <source>
        <dbReference type="Proteomes" id="UP000190890"/>
    </source>
</evidence>
<reference evidence="1 2" key="1">
    <citation type="submission" date="2016-05" db="EMBL/GenBank/DDBJ databases">
        <title>Microbial solvent formation.</title>
        <authorList>
            <person name="Poehlein A."/>
            <person name="Montoya Solano J.D."/>
            <person name="Flitsch S."/>
            <person name="Krabben P."/>
            <person name="Duerre P."/>
            <person name="Daniel R."/>
        </authorList>
    </citation>
    <scope>NUCLEOTIDE SEQUENCE [LARGE SCALE GENOMIC DNA]</scope>
    <source>
        <strain evidence="1 2">DSM 2619</strain>
    </source>
</reference>
<sequence length="49" mass="5814">MENKENNSVHDIAKKMIIDGESFDVIMEKTHLRLKDLKRIQSEEINPKF</sequence>
<dbReference type="RefSeq" id="WP_198944418.1">
    <property type="nucleotide sequence ID" value="NZ_LZZM01000245.1"/>
</dbReference>
<evidence type="ECO:0000313" key="1">
    <source>
        <dbReference type="EMBL" id="OOM69961.1"/>
    </source>
</evidence>
<protein>
    <submittedName>
        <fullName evidence="1">Uncharacterized protein</fullName>
    </submittedName>
</protein>
<organism evidence="1 2">
    <name type="scientific">Clostridium puniceum</name>
    <dbReference type="NCBI Taxonomy" id="29367"/>
    <lineage>
        <taxon>Bacteria</taxon>
        <taxon>Bacillati</taxon>
        <taxon>Bacillota</taxon>
        <taxon>Clostridia</taxon>
        <taxon>Eubacteriales</taxon>
        <taxon>Clostridiaceae</taxon>
        <taxon>Clostridium</taxon>
    </lineage>
</organism>
<dbReference type="AlphaFoldDB" id="A0A1S8SX23"/>
<accession>A0A1S8SX23</accession>
<name>A0A1S8SX23_9CLOT</name>
<dbReference type="Proteomes" id="UP000190890">
    <property type="component" value="Unassembled WGS sequence"/>
</dbReference>
<keyword evidence="2" id="KW-1185">Reference proteome</keyword>
<gene>
    <name evidence="1" type="ORF">CLPUN_52930</name>
</gene>
<comment type="caution">
    <text evidence="1">The sequence shown here is derived from an EMBL/GenBank/DDBJ whole genome shotgun (WGS) entry which is preliminary data.</text>
</comment>
<dbReference type="EMBL" id="LZZM01000245">
    <property type="protein sequence ID" value="OOM69961.1"/>
    <property type="molecule type" value="Genomic_DNA"/>
</dbReference>
<proteinExistence type="predicted"/>